<protein>
    <submittedName>
        <fullName evidence="1">GAF domain-like protein</fullName>
    </submittedName>
</protein>
<feature type="non-terminal residue" evidence="1">
    <location>
        <position position="1"/>
    </location>
</feature>
<keyword evidence="2" id="KW-1185">Reference proteome</keyword>
<name>A0ACB8QSR4_9AGAM</name>
<reference evidence="1" key="1">
    <citation type="submission" date="2021-02" db="EMBL/GenBank/DDBJ databases">
        <authorList>
            <consortium name="DOE Joint Genome Institute"/>
            <person name="Ahrendt S."/>
            <person name="Looney B.P."/>
            <person name="Miyauchi S."/>
            <person name="Morin E."/>
            <person name="Drula E."/>
            <person name="Courty P.E."/>
            <person name="Chicoki N."/>
            <person name="Fauchery L."/>
            <person name="Kohler A."/>
            <person name="Kuo A."/>
            <person name="Labutti K."/>
            <person name="Pangilinan J."/>
            <person name="Lipzen A."/>
            <person name="Riley R."/>
            <person name="Andreopoulos W."/>
            <person name="He G."/>
            <person name="Johnson J."/>
            <person name="Barry K.W."/>
            <person name="Grigoriev I.V."/>
            <person name="Nagy L."/>
            <person name="Hibbett D."/>
            <person name="Henrissat B."/>
            <person name="Matheny P.B."/>
            <person name="Labbe J."/>
            <person name="Martin F."/>
        </authorList>
    </citation>
    <scope>NUCLEOTIDE SEQUENCE</scope>
    <source>
        <strain evidence="1">EC-137</strain>
    </source>
</reference>
<organism evidence="1 2">
    <name type="scientific">Vararia minispora EC-137</name>
    <dbReference type="NCBI Taxonomy" id="1314806"/>
    <lineage>
        <taxon>Eukaryota</taxon>
        <taxon>Fungi</taxon>
        <taxon>Dikarya</taxon>
        <taxon>Basidiomycota</taxon>
        <taxon>Agaricomycotina</taxon>
        <taxon>Agaricomycetes</taxon>
        <taxon>Russulales</taxon>
        <taxon>Lachnocladiaceae</taxon>
        <taxon>Vararia</taxon>
    </lineage>
</organism>
<gene>
    <name evidence="1" type="ORF">K488DRAFT_37605</name>
</gene>
<evidence type="ECO:0000313" key="1">
    <source>
        <dbReference type="EMBL" id="KAI0034612.1"/>
    </source>
</evidence>
<sequence length="1237" mass="136592">TSEDPFVTFRFEYKKDEDGHHVVVGREGKLARCEDEPIRTPGAVQGFGVLVAVQEDEARGTLSVRQVSENATELLGLSPRYLFSLPCFTEVLPDSQVDVLWDNIQFLTEPDTADSGDDAPHVFLLSGWGMPGSARPDDPDRDRFNRRFWSCWCAAHRPKAEAYGPNAIVPTTHRDLIVLEFELENDVYNPLYPSFAMSSSNGSGVESPDGTAHSSVSGGASGSSAGGSSGTLVSDVGSGSGGSLMSTNSSVTVHGLDGEEDWVPSAEEILESTTNHARPLLALERIRKMSRPSAASGVVPPRRGTRGRSTSSGVGMMDVFAVMAQINEQLGAAADLDAFLKIAVGLVKDLTQFHRVLVYQFDENWNGQTVAELVDWHMTHDLYKGLHFPAADIPAQARHLYTINKMRLLYDRDQVTARLICKSQEDLKVPLNMTHSYLRAMSPIHLKYLGNMSVRSSMSVSIMAFGQLWGLVACHSYGPHGMRVSFPVRQMLRLLSDSISRNIERLSYAQRLHTRKLFNTMTSDQHPTGYIVSNADDLLGLFDADFGVLVIGEGAKILGPNQHGQEVLVVAEYLRLKQFNMIQVSQAVTKDFPDLHLSTGLEVLAGLLYVPLSSGGKDFIAFLRKGQPRHVHWAGKPYKEGQRQDATLEPRKSFRVWSETVAGRCRVWTDEQLETAGVLALVYGKFIEVWRQKETALQTTKLTNLLLSNAGHEVRTPLNHIINCLELALNGKLDIETRDNLSQSHAASKSLLFTINDLLDLTRLESGNETSFNEPFDLPTTIKDATDLYRSEALRRGIRFELDTSTSPHIVIGDPSKIRTVVANLTANSLKYTDRGKITVTCKAFEEPKGLRSSKAMAVEIVVRDTGCGIPAVKLESIFREFEQVESALPKMNTGPGLGLGLAVVARIVEQLGGQLRVDSKVGEGSSFSFLIPFVLWDESDRRSTSSSSLASRERKSRRSSLGSGSSREVDDLVDALNSTLGTPGPAIETSPTGPTPGVVPIQGTRTPLRPVRIDEFEMDENTRRKSASGRLRRTLSDDERQGLVRRAPATLPPKKIPQGDVTKLRVLIVEDNDVNRRILAKRLSLDGHVVVNTTNGQEGVDQVVADQEFDCILMDVQMPILNGLEATERIRELEVSSLPRQERLSHNLNGRIPIFAVSASLLERQRHELVDTGIDGWILKPIDFKRLRVLLLGVVDVEQRRRDEYRVGVSWEAGGWFPRSGPISPTAEKDEFDVQD</sequence>
<accession>A0ACB8QSR4</accession>
<proteinExistence type="predicted"/>
<dbReference type="EMBL" id="MU273497">
    <property type="protein sequence ID" value="KAI0034612.1"/>
    <property type="molecule type" value="Genomic_DNA"/>
</dbReference>
<comment type="caution">
    <text evidence="1">The sequence shown here is derived from an EMBL/GenBank/DDBJ whole genome shotgun (WGS) entry which is preliminary data.</text>
</comment>
<feature type="non-terminal residue" evidence="1">
    <location>
        <position position="1237"/>
    </location>
</feature>
<dbReference type="Proteomes" id="UP000814128">
    <property type="component" value="Unassembled WGS sequence"/>
</dbReference>
<reference evidence="1" key="2">
    <citation type="journal article" date="2022" name="New Phytol.">
        <title>Evolutionary transition to the ectomycorrhizal habit in the genomes of a hyperdiverse lineage of mushroom-forming fungi.</title>
        <authorList>
            <person name="Looney B."/>
            <person name="Miyauchi S."/>
            <person name="Morin E."/>
            <person name="Drula E."/>
            <person name="Courty P.E."/>
            <person name="Kohler A."/>
            <person name="Kuo A."/>
            <person name="LaButti K."/>
            <person name="Pangilinan J."/>
            <person name="Lipzen A."/>
            <person name="Riley R."/>
            <person name="Andreopoulos W."/>
            <person name="He G."/>
            <person name="Johnson J."/>
            <person name="Nolan M."/>
            <person name="Tritt A."/>
            <person name="Barry K.W."/>
            <person name="Grigoriev I.V."/>
            <person name="Nagy L.G."/>
            <person name="Hibbett D."/>
            <person name="Henrissat B."/>
            <person name="Matheny P.B."/>
            <person name="Labbe J."/>
            <person name="Martin F.M."/>
        </authorList>
    </citation>
    <scope>NUCLEOTIDE SEQUENCE</scope>
    <source>
        <strain evidence="1">EC-137</strain>
    </source>
</reference>
<evidence type="ECO:0000313" key="2">
    <source>
        <dbReference type="Proteomes" id="UP000814128"/>
    </source>
</evidence>